<accession>A0A269XVB2</accession>
<gene>
    <name evidence="3" type="ORF">B8W98_11280</name>
    <name evidence="4" type="ORF">C5L28_001045</name>
    <name evidence="2" type="ORF">LPKJCM_00600</name>
</gene>
<dbReference type="RefSeq" id="WP_057962768.1">
    <property type="nucleotide sequence ID" value="NZ_BAAAXO010000073.1"/>
</dbReference>
<name>A0A269XVB2_9LACO</name>
<reference evidence="2 5" key="1">
    <citation type="journal article" date="2017" name="Biosci Microbiota Food Health">
        <title>Genomic characterization reconfirms the taxonomic status of Lactobacillus parakefiri.</title>
        <authorList>
            <person name="Tanizawa Y."/>
            <person name="Kobayashi H."/>
            <person name="Kaminuma E."/>
            <person name="Sakamoto M."/>
            <person name="Ohkuma M."/>
            <person name="Nakamura Y."/>
            <person name="Arita M."/>
            <person name="Tohno M."/>
        </authorList>
    </citation>
    <scope>NUCLEOTIDE SEQUENCE [LARGE SCALE GENOMIC DNA]</scope>
    <source>
        <strain evidence="2 5">JCM 8573</strain>
    </source>
</reference>
<dbReference type="EMBL" id="PUFL01000092">
    <property type="protein sequence ID" value="TDG87900.1"/>
    <property type="molecule type" value="Genomic_DNA"/>
</dbReference>
<evidence type="ECO:0000313" key="4">
    <source>
        <dbReference type="EMBL" id="TDG87900.1"/>
    </source>
</evidence>
<evidence type="ECO:0000313" key="2">
    <source>
        <dbReference type="EMBL" id="GAW71519.1"/>
    </source>
</evidence>
<proteinExistence type="predicted"/>
<comment type="caution">
    <text evidence="3">The sequence shown here is derived from an EMBL/GenBank/DDBJ whole genome shotgun (WGS) entry which is preliminary data.</text>
</comment>
<reference evidence="4" key="4">
    <citation type="submission" date="2019-02" db="EMBL/GenBank/DDBJ databases">
        <authorList>
            <person name="Buron G."/>
            <person name="Chaylann A."/>
            <person name="Dolejs I."/>
            <person name="Forster J."/>
            <person name="Miks M.H."/>
        </authorList>
    </citation>
    <scope>NUCLEOTIDE SEQUENCE</scope>
    <source>
        <strain evidence="4">DSM 10551</strain>
    </source>
</reference>
<protein>
    <submittedName>
        <fullName evidence="3">Uncharacterized protein</fullName>
    </submittedName>
</protein>
<feature type="signal peptide" evidence="1">
    <location>
        <begin position="1"/>
        <end position="28"/>
    </location>
</feature>
<sequence length="143" mass="16108">MKIKKIFLLAMLSGTLVSVGTLTNPANASAHTWWDGTPTNVRGYWRTRQVYIPAYGFSTHAAFKAKSHSVTFAYTQAAPFQLTNTYWRKTGAHSYTIHGAWAADYGVDHRLTVKKLSKNVIRIYIDGSRSTKSTPFPNKFYRG</sequence>
<organism evidence="3 6">
    <name type="scientific">Lentilactobacillus parakefiri</name>
    <dbReference type="NCBI Taxonomy" id="152332"/>
    <lineage>
        <taxon>Bacteria</taxon>
        <taxon>Bacillati</taxon>
        <taxon>Bacillota</taxon>
        <taxon>Bacilli</taxon>
        <taxon>Lactobacillales</taxon>
        <taxon>Lactobacillaceae</taxon>
        <taxon>Lentilactobacillus</taxon>
    </lineage>
</organism>
<evidence type="ECO:0000313" key="3">
    <source>
        <dbReference type="EMBL" id="PAK77222.1"/>
    </source>
</evidence>
<dbReference type="Proteomes" id="UP000216802">
    <property type="component" value="Unassembled WGS sequence"/>
</dbReference>
<reference evidence="4 7" key="3">
    <citation type="journal article" date="2019" name="Appl. Microbiol. Biotechnol.">
        <title>Uncovering carbohydrate metabolism through a genotype-phenotype association study of 56 lactic acid bacteria genomes.</title>
        <authorList>
            <person name="Buron-Moles G."/>
            <person name="Chailyan A."/>
            <person name="Dolejs I."/>
            <person name="Forster J."/>
            <person name="Miks M.H."/>
        </authorList>
    </citation>
    <scope>NUCLEOTIDE SEQUENCE [LARGE SCALE GENOMIC DNA]</scope>
    <source>
        <strain evidence="4 7">DSM 10551</strain>
    </source>
</reference>
<evidence type="ECO:0000256" key="1">
    <source>
        <dbReference type="SAM" id="SignalP"/>
    </source>
</evidence>
<keyword evidence="1" id="KW-0732">Signal</keyword>
<evidence type="ECO:0000313" key="5">
    <source>
        <dbReference type="Proteomes" id="UP000214739"/>
    </source>
</evidence>
<dbReference type="OrthoDB" id="2322482at2"/>
<evidence type="ECO:0000313" key="6">
    <source>
        <dbReference type="Proteomes" id="UP000216802"/>
    </source>
</evidence>
<reference evidence="3 6" key="2">
    <citation type="submission" date="2017-04" db="EMBL/GenBank/DDBJ databases">
        <title>Kefir bacterial isolates.</title>
        <authorList>
            <person name="Kim Y."/>
            <person name="Blasche S."/>
            <person name="Patil K.R."/>
        </authorList>
    </citation>
    <scope>NUCLEOTIDE SEQUENCE [LARGE SCALE GENOMIC DNA]</scope>
    <source>
        <strain evidence="3 6">OG2</strain>
    </source>
</reference>
<feature type="chain" id="PRO_5044572134" evidence="1">
    <location>
        <begin position="29"/>
        <end position="143"/>
    </location>
</feature>
<dbReference type="Proteomes" id="UP000294668">
    <property type="component" value="Unassembled WGS sequence"/>
</dbReference>
<dbReference type="EMBL" id="NCXI01000135">
    <property type="protein sequence ID" value="PAK77222.1"/>
    <property type="molecule type" value="Genomic_DNA"/>
</dbReference>
<keyword evidence="7" id="KW-1185">Reference proteome</keyword>
<dbReference type="EMBL" id="BDGB01000034">
    <property type="protein sequence ID" value="GAW71519.1"/>
    <property type="molecule type" value="Genomic_DNA"/>
</dbReference>
<dbReference type="Proteomes" id="UP000214739">
    <property type="component" value="Unassembled WGS sequence"/>
</dbReference>
<dbReference type="AlphaFoldDB" id="A0A269XVB2"/>
<evidence type="ECO:0000313" key="7">
    <source>
        <dbReference type="Proteomes" id="UP000294668"/>
    </source>
</evidence>